<feature type="transmembrane region" description="Helical" evidence="1">
    <location>
        <begin position="6"/>
        <end position="30"/>
    </location>
</feature>
<evidence type="ECO:0000313" key="3">
    <source>
        <dbReference type="Proteomes" id="UP000501868"/>
    </source>
</evidence>
<keyword evidence="1" id="KW-0472">Membrane</keyword>
<dbReference type="AlphaFoldDB" id="A0A6H1P799"/>
<gene>
    <name evidence="2" type="ORF">HFZ78_24165</name>
</gene>
<reference evidence="2 3" key="2">
    <citation type="submission" date="2020-04" db="EMBL/GenBank/DDBJ databases">
        <authorList>
            <person name="Fomenkov A."/>
            <person name="Anton B.P."/>
            <person name="Roberts R.J."/>
        </authorList>
    </citation>
    <scope>NUCLEOTIDE SEQUENCE [LARGE SCALE GENOMIC DNA]</scope>
    <source>
        <strain evidence="2 3">S2</strain>
    </source>
</reference>
<reference evidence="2 3" key="1">
    <citation type="submission" date="2020-04" db="EMBL/GenBank/DDBJ databases">
        <title>Genome-Wide Identification of 5-Methylcytosine Sites in Bacterial Genomes By High-Throughput Sequencing of MspJI Restriction Fragments.</title>
        <authorList>
            <person name="Wu V."/>
        </authorList>
    </citation>
    <scope>NUCLEOTIDE SEQUENCE [LARGE SCALE GENOMIC DNA]</scope>
    <source>
        <strain evidence="2 3">S2</strain>
    </source>
</reference>
<accession>A0A6H1P799</accession>
<evidence type="ECO:0000256" key="1">
    <source>
        <dbReference type="SAM" id="Phobius"/>
    </source>
</evidence>
<keyword evidence="1" id="KW-1133">Transmembrane helix</keyword>
<keyword evidence="1" id="KW-0812">Transmembrane</keyword>
<dbReference type="EMBL" id="CP051128">
    <property type="protein sequence ID" value="QIZ09398.1"/>
    <property type="molecule type" value="Genomic_DNA"/>
</dbReference>
<dbReference type="Proteomes" id="UP000501868">
    <property type="component" value="Chromosome"/>
</dbReference>
<proteinExistence type="predicted"/>
<evidence type="ECO:0000313" key="2">
    <source>
        <dbReference type="EMBL" id="QIZ09398.1"/>
    </source>
</evidence>
<sequence>MSNWHLILSGIALLVLIGGLIFTLGTGRMVSTRSGEFDTQINEKTQRHPYLLNPVFLVWIIAIAAIIIYIIYLGFNYY</sequence>
<organism evidence="2 3">
    <name type="scientific">Priestia megaterium</name>
    <name type="common">Bacillus megaterium</name>
    <dbReference type="NCBI Taxonomy" id="1404"/>
    <lineage>
        <taxon>Bacteria</taxon>
        <taxon>Bacillati</taxon>
        <taxon>Bacillota</taxon>
        <taxon>Bacilli</taxon>
        <taxon>Bacillales</taxon>
        <taxon>Bacillaceae</taxon>
        <taxon>Priestia</taxon>
    </lineage>
</organism>
<protein>
    <submittedName>
        <fullName evidence="2">Uncharacterized protein</fullName>
    </submittedName>
</protein>
<feature type="transmembrane region" description="Helical" evidence="1">
    <location>
        <begin position="51"/>
        <end position="75"/>
    </location>
</feature>
<name>A0A6H1P799_PRIMG</name>